<feature type="region of interest" description="Disordered" evidence="8">
    <location>
        <begin position="425"/>
        <end position="445"/>
    </location>
</feature>
<comment type="subcellular location">
    <subcellularLocation>
        <location evidence="1">Cell membrane</location>
        <topology evidence="1">Multi-pass membrane protein</topology>
    </subcellularLocation>
</comment>
<keyword evidence="7 9" id="KW-0472">Membrane</keyword>
<evidence type="ECO:0000256" key="3">
    <source>
        <dbReference type="ARBA" id="ARBA00022448"/>
    </source>
</evidence>
<dbReference type="PATRIC" id="fig|156976.3.peg.1088"/>
<dbReference type="InterPro" id="IPR002549">
    <property type="entry name" value="AI-2E-like"/>
</dbReference>
<dbReference type="Pfam" id="PF01594">
    <property type="entry name" value="AI-2E_transport"/>
    <property type="match status" value="1"/>
</dbReference>
<name>A0A0K1RBD1_9CORY</name>
<evidence type="ECO:0000313" key="11">
    <source>
        <dbReference type="Proteomes" id="UP000060016"/>
    </source>
</evidence>
<keyword evidence="5 9" id="KW-0812">Transmembrane</keyword>
<dbReference type="STRING" id="156976.AK829_05465"/>
<dbReference type="GO" id="GO:0055085">
    <property type="term" value="P:transmembrane transport"/>
    <property type="evidence" value="ECO:0007669"/>
    <property type="project" value="TreeGrafter"/>
</dbReference>
<dbReference type="PANTHER" id="PTHR21716:SF53">
    <property type="entry name" value="PERMEASE PERM-RELATED"/>
    <property type="match status" value="1"/>
</dbReference>
<sequence>MSTTTDTTNTTGETAETNTNNRVDRGVVMNKWLKNTAMLTIRLIVIAVFLFALGKMIGTFWAGILPVILALIICTVLAPIATWLRRHKVPAGLAAILTMLGFIGLLGAIFSLIAPDIVNHSRVLYLQAFEGVQRLQLWLQGPPLNIDPEKINEAANDIAHWVQNQAGAIAGGVFSGISSAAGLAVTLMVIIVLTFFFLKDGHRFLPWLRSATGGRSGLHATELLTRAWITLSGFIRAQAIVSLIDATFIGLGIALLQVPMAFTLSVITFIAGFIPIVGAVVAGTLAVLVALVSLGFTKALIVLAIVIVVQQLEGNILSPMLQSRAMDLHPVIVLISVTVGGGLFGLVGAFLAVPVAAMIAVAYRYVLDMLRIHSGERTADELDFYTSEGAVIAKIAEEESAHERQEWHQERDWSAAPIIDEVPQPAERVSKTPGVNTGVSKGLNPSLKKLREQSAKLRRLGVKRNR</sequence>
<dbReference type="PANTHER" id="PTHR21716">
    <property type="entry name" value="TRANSMEMBRANE PROTEIN"/>
    <property type="match status" value="1"/>
</dbReference>
<dbReference type="AlphaFoldDB" id="A0A0K1RBD1"/>
<feature type="transmembrane region" description="Helical" evidence="9">
    <location>
        <begin position="288"/>
        <end position="312"/>
    </location>
</feature>
<evidence type="ECO:0000256" key="2">
    <source>
        <dbReference type="ARBA" id="ARBA00009773"/>
    </source>
</evidence>
<evidence type="ECO:0000256" key="1">
    <source>
        <dbReference type="ARBA" id="ARBA00004651"/>
    </source>
</evidence>
<evidence type="ECO:0000256" key="9">
    <source>
        <dbReference type="SAM" id="Phobius"/>
    </source>
</evidence>
<dbReference type="EMBL" id="CP012342">
    <property type="protein sequence ID" value="AKV58709.1"/>
    <property type="molecule type" value="Genomic_DNA"/>
</dbReference>
<feature type="transmembrane region" description="Helical" evidence="9">
    <location>
        <begin position="262"/>
        <end position="281"/>
    </location>
</feature>
<evidence type="ECO:0000256" key="8">
    <source>
        <dbReference type="SAM" id="MobiDB-lite"/>
    </source>
</evidence>
<keyword evidence="11" id="KW-1185">Reference proteome</keyword>
<feature type="transmembrane region" description="Helical" evidence="9">
    <location>
        <begin position="234"/>
        <end position="256"/>
    </location>
</feature>
<evidence type="ECO:0000256" key="5">
    <source>
        <dbReference type="ARBA" id="ARBA00022692"/>
    </source>
</evidence>
<dbReference type="GO" id="GO:0005886">
    <property type="term" value="C:plasma membrane"/>
    <property type="evidence" value="ECO:0007669"/>
    <property type="project" value="UniProtKB-SubCell"/>
</dbReference>
<dbReference type="RefSeq" id="WP_408606282.1">
    <property type="nucleotide sequence ID" value="NZ_CP012342.1"/>
</dbReference>
<dbReference type="KEGG" id="crie:AK829_05465"/>
<keyword evidence="6 9" id="KW-1133">Transmembrane helix</keyword>
<evidence type="ECO:0000256" key="4">
    <source>
        <dbReference type="ARBA" id="ARBA00022475"/>
    </source>
</evidence>
<reference evidence="10 11" key="1">
    <citation type="submission" date="2015-08" db="EMBL/GenBank/DDBJ databases">
        <authorList>
            <person name="Babu N.S."/>
            <person name="Beckwith C.J."/>
            <person name="Beseler K.G."/>
            <person name="Brison A."/>
            <person name="Carone J.V."/>
            <person name="Caskin T.P."/>
            <person name="Diamond M."/>
            <person name="Durham M.E."/>
            <person name="Foxe J.M."/>
            <person name="Go M."/>
            <person name="Henderson B.A."/>
            <person name="Jones I.B."/>
            <person name="McGettigan J.A."/>
            <person name="Micheletti S.J."/>
            <person name="Nasrallah M.E."/>
            <person name="Ortiz D."/>
            <person name="Piller C.R."/>
            <person name="Privatt S.R."/>
            <person name="Schneider S.L."/>
            <person name="Sharp S."/>
            <person name="Smith T.C."/>
            <person name="Stanton J.D."/>
            <person name="Ullery H.E."/>
            <person name="Wilson R.J."/>
            <person name="Serrano M.G."/>
            <person name="Buck G."/>
            <person name="Lee V."/>
            <person name="Wang Y."/>
            <person name="Carvalho R."/>
            <person name="Voegtly L."/>
            <person name="Shi R."/>
            <person name="Duckworth R."/>
            <person name="Johnson A."/>
            <person name="Loviza R."/>
            <person name="Walstead R."/>
            <person name="Shah Z."/>
            <person name="Kiflezghi M."/>
            <person name="Wade K."/>
            <person name="Ball S.L."/>
            <person name="Bradley K.W."/>
            <person name="Asai D.J."/>
            <person name="Bowman C.A."/>
            <person name="Russell D.A."/>
            <person name="Pope W.H."/>
            <person name="Jacobs-Sera D."/>
            <person name="Hendrix R.W."/>
            <person name="Hatfull G.F."/>
        </authorList>
    </citation>
    <scope>NUCLEOTIDE SEQUENCE [LARGE SCALE GENOMIC DNA]</scope>
    <source>
        <strain evidence="10 11">PUDD_83A45</strain>
    </source>
</reference>
<feature type="transmembrane region" description="Helical" evidence="9">
    <location>
        <begin position="32"/>
        <end position="54"/>
    </location>
</feature>
<protein>
    <submittedName>
        <fullName evidence="10">Permease</fullName>
    </submittedName>
</protein>
<keyword evidence="4" id="KW-1003">Cell membrane</keyword>
<evidence type="ECO:0000313" key="10">
    <source>
        <dbReference type="EMBL" id="AKV58709.1"/>
    </source>
</evidence>
<comment type="similarity">
    <text evidence="2">Belongs to the autoinducer-2 exporter (AI-2E) (TC 2.A.86) family.</text>
</comment>
<evidence type="ECO:0000256" key="6">
    <source>
        <dbReference type="ARBA" id="ARBA00022989"/>
    </source>
</evidence>
<organism evidence="10 11">
    <name type="scientific">Corynebacterium riegelii</name>
    <dbReference type="NCBI Taxonomy" id="156976"/>
    <lineage>
        <taxon>Bacteria</taxon>
        <taxon>Bacillati</taxon>
        <taxon>Actinomycetota</taxon>
        <taxon>Actinomycetes</taxon>
        <taxon>Mycobacteriales</taxon>
        <taxon>Corynebacteriaceae</taxon>
        <taxon>Corynebacterium</taxon>
    </lineage>
</organism>
<evidence type="ECO:0000256" key="7">
    <source>
        <dbReference type="ARBA" id="ARBA00023136"/>
    </source>
</evidence>
<proteinExistence type="inferred from homology"/>
<accession>A0A0K1RBD1</accession>
<dbReference type="Proteomes" id="UP000060016">
    <property type="component" value="Chromosome"/>
</dbReference>
<gene>
    <name evidence="10" type="ORF">AK829_05465</name>
</gene>
<feature type="transmembrane region" description="Helical" evidence="9">
    <location>
        <begin position="332"/>
        <end position="363"/>
    </location>
</feature>
<keyword evidence="3" id="KW-0813">Transport</keyword>
<feature type="transmembrane region" description="Helical" evidence="9">
    <location>
        <begin position="91"/>
        <end position="114"/>
    </location>
</feature>
<feature type="transmembrane region" description="Helical" evidence="9">
    <location>
        <begin position="60"/>
        <end position="84"/>
    </location>
</feature>
<feature type="transmembrane region" description="Helical" evidence="9">
    <location>
        <begin position="177"/>
        <end position="198"/>
    </location>
</feature>